<proteinExistence type="predicted"/>
<dbReference type="EMBL" id="VOIH02000006">
    <property type="protein sequence ID" value="KAF3443709.1"/>
    <property type="molecule type" value="Genomic_DNA"/>
</dbReference>
<dbReference type="Proteomes" id="UP000796880">
    <property type="component" value="Unassembled WGS sequence"/>
</dbReference>
<dbReference type="OrthoDB" id="1748457at2759"/>
<organism evidence="1 2">
    <name type="scientific">Rhamnella rubrinervis</name>
    <dbReference type="NCBI Taxonomy" id="2594499"/>
    <lineage>
        <taxon>Eukaryota</taxon>
        <taxon>Viridiplantae</taxon>
        <taxon>Streptophyta</taxon>
        <taxon>Embryophyta</taxon>
        <taxon>Tracheophyta</taxon>
        <taxon>Spermatophyta</taxon>
        <taxon>Magnoliopsida</taxon>
        <taxon>eudicotyledons</taxon>
        <taxon>Gunneridae</taxon>
        <taxon>Pentapetalae</taxon>
        <taxon>rosids</taxon>
        <taxon>fabids</taxon>
        <taxon>Rosales</taxon>
        <taxon>Rhamnaceae</taxon>
        <taxon>rhamnoid group</taxon>
        <taxon>Rhamneae</taxon>
        <taxon>Rhamnella</taxon>
    </lineage>
</organism>
<keyword evidence="2" id="KW-1185">Reference proteome</keyword>
<comment type="caution">
    <text evidence="1">The sequence shown here is derived from an EMBL/GenBank/DDBJ whole genome shotgun (WGS) entry which is preliminary data.</text>
</comment>
<dbReference type="AlphaFoldDB" id="A0A8K0H127"/>
<protein>
    <recommendedName>
        <fullName evidence="3">DDE Tnp4 domain-containing protein</fullName>
    </recommendedName>
</protein>
<accession>A0A8K0H127</accession>
<evidence type="ECO:0000313" key="2">
    <source>
        <dbReference type="Proteomes" id="UP000796880"/>
    </source>
</evidence>
<gene>
    <name evidence="1" type="ORF">FNV43_RR13399</name>
</gene>
<name>A0A8K0H127_9ROSA</name>
<sequence length="245" mass="27809">MEFIFVLPGWECSASDSKVLHAISKPNGLRVPSGYYYLVDADYTNGEEFLAPYRGTRYHLSEWRDGSIPSNKQAEDWRGKSFLIYDRLLNIFGKDRATGKTSQVAEDMTNDMNLDEENEAIGIEDLPSSMSVNQSLNSVTQLVRKRKGKSHIDIIAGFSEVSEKMCSSFQQAAKERMEQFTNSIQPIEANYPKYLAIELKRLGFSTKDNLNISKAMRMDPSNVEAFKIIETDAEKIEFALSFKPE</sequence>
<reference evidence="1" key="1">
    <citation type="submission" date="2020-03" db="EMBL/GenBank/DDBJ databases">
        <title>A high-quality chromosome-level genome assembly of a woody plant with both climbing and erect habits, Rhamnella rubrinervis.</title>
        <authorList>
            <person name="Lu Z."/>
            <person name="Yang Y."/>
            <person name="Zhu X."/>
            <person name="Sun Y."/>
        </authorList>
    </citation>
    <scope>NUCLEOTIDE SEQUENCE</scope>
    <source>
        <strain evidence="1">BYM</strain>
        <tissue evidence="1">Leaf</tissue>
    </source>
</reference>
<evidence type="ECO:0008006" key="3">
    <source>
        <dbReference type="Google" id="ProtNLM"/>
    </source>
</evidence>
<dbReference type="PANTHER" id="PTHR46250">
    <property type="entry name" value="MYB/SANT-LIKE DNA-BINDING DOMAIN PROTEIN-RELATED"/>
    <property type="match status" value="1"/>
</dbReference>
<evidence type="ECO:0000313" key="1">
    <source>
        <dbReference type="EMBL" id="KAF3443709.1"/>
    </source>
</evidence>